<keyword evidence="1" id="KW-0472">Membrane</keyword>
<dbReference type="Pfam" id="PF02517">
    <property type="entry name" value="Rce1-like"/>
    <property type="match status" value="1"/>
</dbReference>
<keyword evidence="3" id="KW-0378">Hydrolase</keyword>
<dbReference type="PANTHER" id="PTHR35797:SF1">
    <property type="entry name" value="PROTEASE"/>
    <property type="match status" value="1"/>
</dbReference>
<evidence type="ECO:0000313" key="3">
    <source>
        <dbReference type="EMBL" id="MFD2141726.1"/>
    </source>
</evidence>
<organism evidence="3 4">
    <name type="scientific">Ancylobacter oerskovii</name>
    <dbReference type="NCBI Taxonomy" id="459519"/>
    <lineage>
        <taxon>Bacteria</taxon>
        <taxon>Pseudomonadati</taxon>
        <taxon>Pseudomonadota</taxon>
        <taxon>Alphaproteobacteria</taxon>
        <taxon>Hyphomicrobiales</taxon>
        <taxon>Xanthobacteraceae</taxon>
        <taxon>Ancylobacter</taxon>
    </lineage>
</organism>
<feature type="transmembrane region" description="Helical" evidence="1">
    <location>
        <begin position="89"/>
        <end position="114"/>
    </location>
</feature>
<feature type="transmembrane region" description="Helical" evidence="1">
    <location>
        <begin position="195"/>
        <end position="213"/>
    </location>
</feature>
<keyword evidence="4" id="KW-1185">Reference proteome</keyword>
<dbReference type="GO" id="GO:0016787">
    <property type="term" value="F:hydrolase activity"/>
    <property type="evidence" value="ECO:0007669"/>
    <property type="project" value="UniProtKB-KW"/>
</dbReference>
<feature type="transmembrane region" description="Helical" evidence="1">
    <location>
        <begin position="126"/>
        <end position="143"/>
    </location>
</feature>
<keyword evidence="1" id="KW-0812">Transmembrane</keyword>
<dbReference type="EMBL" id="JBHUHD010000001">
    <property type="protein sequence ID" value="MFD2141726.1"/>
    <property type="molecule type" value="Genomic_DNA"/>
</dbReference>
<feature type="transmembrane region" description="Helical" evidence="1">
    <location>
        <begin position="220"/>
        <end position="239"/>
    </location>
</feature>
<reference evidence="4" key="1">
    <citation type="journal article" date="2019" name="Int. J. Syst. Evol. Microbiol.">
        <title>The Global Catalogue of Microorganisms (GCM) 10K type strain sequencing project: providing services to taxonomists for standard genome sequencing and annotation.</title>
        <authorList>
            <consortium name="The Broad Institute Genomics Platform"/>
            <consortium name="The Broad Institute Genome Sequencing Center for Infectious Disease"/>
            <person name="Wu L."/>
            <person name="Ma J."/>
        </authorList>
    </citation>
    <scope>NUCLEOTIDE SEQUENCE [LARGE SCALE GENOMIC DNA]</scope>
    <source>
        <strain evidence="4">CCM 7435</strain>
    </source>
</reference>
<protein>
    <submittedName>
        <fullName evidence="3">CPBP family intramembrane glutamic endopeptidase</fullName>
        <ecNumber evidence="3">3.4.-.-</ecNumber>
    </submittedName>
</protein>
<evidence type="ECO:0000256" key="1">
    <source>
        <dbReference type="SAM" id="Phobius"/>
    </source>
</evidence>
<feature type="transmembrane region" description="Helical" evidence="1">
    <location>
        <begin position="164"/>
        <end position="183"/>
    </location>
</feature>
<accession>A0ABW4YZZ4</accession>
<dbReference type="InterPro" id="IPR042150">
    <property type="entry name" value="MmRce1-like"/>
</dbReference>
<feature type="domain" description="CAAX prenyl protease 2/Lysostaphin resistance protein A-like" evidence="2">
    <location>
        <begin position="131"/>
        <end position="232"/>
    </location>
</feature>
<dbReference type="PANTHER" id="PTHR35797">
    <property type="entry name" value="PROTEASE-RELATED"/>
    <property type="match status" value="1"/>
</dbReference>
<feature type="transmembrane region" description="Helical" evidence="1">
    <location>
        <begin position="42"/>
        <end position="68"/>
    </location>
</feature>
<proteinExistence type="predicted"/>
<name>A0ABW4YZZ4_9HYPH</name>
<sequence length="287" mass="31438">MGNLIRRYPIIAYFVIAYGGSWFVWAFFFLSQEGSGLLPFHAPASFLLLTAVGTFSGPTVSAFVVTAVTEGREGVARLLRRIVRWRVGLLWYAFVFIGLPAIETIGTIAIPGALAETTPIDIVPELAAAAVFFAYPGLLAGPLGEEIGWRGYALPRLQEIWGPVKASLILGLLWAFWHSPIWFSGQWTVPSLPNIAAYVFWITAVTFIYTWVFNNTRGSVFVAILLHGVMDVFPNAFLMEHLPGLGQMTSLGVLSMYLGLGLGFGVFALLLVIFTKGRLGYRAAEPD</sequence>
<dbReference type="EC" id="3.4.-.-" evidence="3"/>
<dbReference type="InterPro" id="IPR003675">
    <property type="entry name" value="Rce1/LyrA-like_dom"/>
</dbReference>
<evidence type="ECO:0000259" key="2">
    <source>
        <dbReference type="Pfam" id="PF02517"/>
    </source>
</evidence>
<dbReference type="RefSeq" id="WP_213352599.1">
    <property type="nucleotide sequence ID" value="NZ_JAHBGB010000027.1"/>
</dbReference>
<keyword evidence="1" id="KW-1133">Transmembrane helix</keyword>
<comment type="caution">
    <text evidence="3">The sequence shown here is derived from an EMBL/GenBank/DDBJ whole genome shotgun (WGS) entry which is preliminary data.</text>
</comment>
<feature type="transmembrane region" description="Helical" evidence="1">
    <location>
        <begin position="12"/>
        <end position="30"/>
    </location>
</feature>
<dbReference type="Proteomes" id="UP001597299">
    <property type="component" value="Unassembled WGS sequence"/>
</dbReference>
<evidence type="ECO:0000313" key="4">
    <source>
        <dbReference type="Proteomes" id="UP001597299"/>
    </source>
</evidence>
<gene>
    <name evidence="3" type="ORF">ACFSNC_15035</name>
</gene>
<feature type="transmembrane region" description="Helical" evidence="1">
    <location>
        <begin position="251"/>
        <end position="274"/>
    </location>
</feature>